<dbReference type="EMBL" id="LXQA010003231">
    <property type="protein sequence ID" value="MCH82120.1"/>
    <property type="molecule type" value="Genomic_DNA"/>
</dbReference>
<evidence type="ECO:0000313" key="3">
    <source>
        <dbReference type="Proteomes" id="UP000265520"/>
    </source>
</evidence>
<dbReference type="AlphaFoldDB" id="A0A392M424"/>
<gene>
    <name evidence="2" type="ORF">A2U01_0002917</name>
</gene>
<comment type="caution">
    <text evidence="2">The sequence shown here is derived from an EMBL/GenBank/DDBJ whole genome shotgun (WGS) entry which is preliminary data.</text>
</comment>
<keyword evidence="3" id="KW-1185">Reference proteome</keyword>
<evidence type="ECO:0000313" key="2">
    <source>
        <dbReference type="EMBL" id="MCH82120.1"/>
    </source>
</evidence>
<name>A0A392M424_9FABA</name>
<reference evidence="2 3" key="1">
    <citation type="journal article" date="2018" name="Front. Plant Sci.">
        <title>Red Clover (Trifolium pratense) and Zigzag Clover (T. medium) - A Picture of Genomic Similarities and Differences.</title>
        <authorList>
            <person name="Dluhosova J."/>
            <person name="Istvanek J."/>
            <person name="Nedelnik J."/>
            <person name="Repkova J."/>
        </authorList>
    </citation>
    <scope>NUCLEOTIDE SEQUENCE [LARGE SCALE GENOMIC DNA]</scope>
    <source>
        <strain evidence="3">cv. 10/8</strain>
        <tissue evidence="2">Leaf</tissue>
    </source>
</reference>
<accession>A0A392M424</accession>
<feature type="region of interest" description="Disordered" evidence="1">
    <location>
        <begin position="1"/>
        <end position="72"/>
    </location>
</feature>
<sequence length="251" mass="27247">MGSNLPSVCLRVDPLPRKKNGNGNSRSPSSPASKEHSKAIACETSKTSSCGIKHKAEPNSNIQNAPEADEKVKTKGGNCSGFASEFEGNQKVPGKRACEVVTLQEKLDSITAKYPQQQMHEIDANEPVEDVYIPIEVDKLDMNALKELPVGDIDEDIIDNSASEGLDSDMHAIKELPVAVLDENTATSEETNTSGSEVQVENKLSYEDLEMATLQSSILVHNVIQPIIKGTMIFLQLMKSGNNFQFSISSQ</sequence>
<evidence type="ECO:0000256" key="1">
    <source>
        <dbReference type="SAM" id="MobiDB-lite"/>
    </source>
</evidence>
<organism evidence="2 3">
    <name type="scientific">Trifolium medium</name>
    <dbReference type="NCBI Taxonomy" id="97028"/>
    <lineage>
        <taxon>Eukaryota</taxon>
        <taxon>Viridiplantae</taxon>
        <taxon>Streptophyta</taxon>
        <taxon>Embryophyta</taxon>
        <taxon>Tracheophyta</taxon>
        <taxon>Spermatophyta</taxon>
        <taxon>Magnoliopsida</taxon>
        <taxon>eudicotyledons</taxon>
        <taxon>Gunneridae</taxon>
        <taxon>Pentapetalae</taxon>
        <taxon>rosids</taxon>
        <taxon>fabids</taxon>
        <taxon>Fabales</taxon>
        <taxon>Fabaceae</taxon>
        <taxon>Papilionoideae</taxon>
        <taxon>50 kb inversion clade</taxon>
        <taxon>NPAAA clade</taxon>
        <taxon>Hologalegina</taxon>
        <taxon>IRL clade</taxon>
        <taxon>Trifolieae</taxon>
        <taxon>Trifolium</taxon>
    </lineage>
</organism>
<feature type="compositionally biased region" description="Low complexity" evidence="1">
    <location>
        <begin position="21"/>
        <end position="32"/>
    </location>
</feature>
<dbReference type="Proteomes" id="UP000265520">
    <property type="component" value="Unassembled WGS sequence"/>
</dbReference>
<protein>
    <submittedName>
        <fullName evidence="2">BAG family molecular chaperone regulator 6-like</fullName>
    </submittedName>
</protein>
<proteinExistence type="predicted"/>